<feature type="coiled-coil region" evidence="4">
    <location>
        <begin position="88"/>
        <end position="125"/>
    </location>
</feature>
<proteinExistence type="predicted"/>
<dbReference type="InterPro" id="IPR011011">
    <property type="entry name" value="Znf_FYVE_PHD"/>
</dbReference>
<keyword evidence="4" id="KW-0175">Coiled coil</keyword>
<feature type="domain" description="Zinc finger PHD-type" evidence="5">
    <location>
        <begin position="1"/>
        <end position="37"/>
    </location>
</feature>
<dbReference type="SUPFAM" id="SSF57903">
    <property type="entry name" value="FYVE/PHD zinc finger"/>
    <property type="match status" value="1"/>
</dbReference>
<keyword evidence="1" id="KW-0479">Metal-binding</keyword>
<sequence length="183" mass="21250">MVCCDGDDCNTWFHGKCLSLTAKKLENVEKWYCPTCAKIERMKKYVDRKHTDLSNSLDKKLCDINNNIEESQRQTAKISKRNNNFVPKQQIEDLSQEKENLLKEVEKLRSNVTELNALLELQKLEHEKAVTDLCQQKKNLIQEVQALGCKVTEIENLMELKRIEHDKAMSEMSQVCAIFCLQS</sequence>
<evidence type="ECO:0000259" key="5">
    <source>
        <dbReference type="SMART" id="SM00249"/>
    </source>
</evidence>
<protein>
    <submittedName>
        <fullName evidence="7">Uncharacterized protein LOC113215522</fullName>
    </submittedName>
</protein>
<dbReference type="InterPro" id="IPR001965">
    <property type="entry name" value="Znf_PHD"/>
</dbReference>
<dbReference type="SMART" id="SM00249">
    <property type="entry name" value="PHD"/>
    <property type="match status" value="1"/>
</dbReference>
<accession>A0A6J1TJD3</accession>
<dbReference type="KEGG" id="foc:113215522"/>
<evidence type="ECO:0000256" key="2">
    <source>
        <dbReference type="ARBA" id="ARBA00022771"/>
    </source>
</evidence>
<name>A0A6J1TJD3_FRAOC</name>
<keyword evidence="3" id="KW-0862">Zinc</keyword>
<dbReference type="RefSeq" id="XP_026290936.2">
    <property type="nucleotide sequence ID" value="XM_026435151.2"/>
</dbReference>
<evidence type="ECO:0000313" key="6">
    <source>
        <dbReference type="Proteomes" id="UP000504606"/>
    </source>
</evidence>
<dbReference type="GeneID" id="113215522"/>
<organism evidence="6 7">
    <name type="scientific">Frankliniella occidentalis</name>
    <name type="common">Western flower thrips</name>
    <name type="synonym">Euthrips occidentalis</name>
    <dbReference type="NCBI Taxonomy" id="133901"/>
    <lineage>
        <taxon>Eukaryota</taxon>
        <taxon>Metazoa</taxon>
        <taxon>Ecdysozoa</taxon>
        <taxon>Arthropoda</taxon>
        <taxon>Hexapoda</taxon>
        <taxon>Insecta</taxon>
        <taxon>Pterygota</taxon>
        <taxon>Neoptera</taxon>
        <taxon>Paraneoptera</taxon>
        <taxon>Thysanoptera</taxon>
        <taxon>Terebrantia</taxon>
        <taxon>Thripoidea</taxon>
        <taxon>Thripidae</taxon>
        <taxon>Frankliniella</taxon>
    </lineage>
</organism>
<dbReference type="InterPro" id="IPR019787">
    <property type="entry name" value="Znf_PHD-finger"/>
</dbReference>
<reference evidence="7" key="1">
    <citation type="submission" date="2025-08" db="UniProtKB">
        <authorList>
            <consortium name="RefSeq"/>
        </authorList>
    </citation>
    <scope>IDENTIFICATION</scope>
    <source>
        <tissue evidence="7">Whole organism</tissue>
    </source>
</reference>
<evidence type="ECO:0000256" key="3">
    <source>
        <dbReference type="ARBA" id="ARBA00022833"/>
    </source>
</evidence>
<dbReference type="Gene3D" id="2.60.120.650">
    <property type="entry name" value="Cupin"/>
    <property type="match status" value="1"/>
</dbReference>
<evidence type="ECO:0000313" key="7">
    <source>
        <dbReference type="RefSeq" id="XP_026290936.2"/>
    </source>
</evidence>
<keyword evidence="2" id="KW-0863">Zinc-finger</keyword>
<dbReference type="Proteomes" id="UP000504606">
    <property type="component" value="Unplaced"/>
</dbReference>
<dbReference type="GO" id="GO:0008270">
    <property type="term" value="F:zinc ion binding"/>
    <property type="evidence" value="ECO:0007669"/>
    <property type="project" value="UniProtKB-KW"/>
</dbReference>
<gene>
    <name evidence="7" type="primary">LOC113215522</name>
</gene>
<evidence type="ECO:0000256" key="4">
    <source>
        <dbReference type="SAM" id="Coils"/>
    </source>
</evidence>
<dbReference type="OrthoDB" id="587176at2759"/>
<dbReference type="Pfam" id="PF00628">
    <property type="entry name" value="PHD"/>
    <property type="match status" value="1"/>
</dbReference>
<keyword evidence="6" id="KW-1185">Reference proteome</keyword>
<dbReference type="AlphaFoldDB" id="A0A6J1TJD3"/>
<evidence type="ECO:0000256" key="1">
    <source>
        <dbReference type="ARBA" id="ARBA00022723"/>
    </source>
</evidence>